<name>A0ACB7CB39_9ASCO</name>
<sequence>MESETEEISYLWIKDFFKTKDFPKVPETPLIKYYKSENLLDIQSSKKDTSTQSLSNIPSSYQILKNEYVYEDSLNNSSKESIKYEEKSISSISLENTEHISLSNKNQNLQDYSLENEDSEDKSIKSDRKSLLDFSNQEKSSFVKAKGSETCDIITLISYIQKELIGFLKNIENDKYMVSYSENVHDIAKLKYQKTHGMRKIIRSLSLIKLHILSSYNNE</sequence>
<gene>
    <name evidence="1" type="ORF">PORY_001619</name>
</gene>
<comment type="caution">
    <text evidence="1">The sequence shown here is derived from an EMBL/GenBank/DDBJ whole genome shotgun (WGS) entry which is preliminary data.</text>
</comment>
<organism evidence="1 2">
    <name type="scientific">Pneumocystis oryctolagi</name>
    <dbReference type="NCBI Taxonomy" id="42067"/>
    <lineage>
        <taxon>Eukaryota</taxon>
        <taxon>Fungi</taxon>
        <taxon>Dikarya</taxon>
        <taxon>Ascomycota</taxon>
        <taxon>Taphrinomycotina</taxon>
        <taxon>Pneumocystomycetes</taxon>
        <taxon>Pneumocystaceae</taxon>
        <taxon>Pneumocystis</taxon>
    </lineage>
</organism>
<protein>
    <submittedName>
        <fullName evidence="1">Uncharacterized protein</fullName>
    </submittedName>
</protein>
<dbReference type="EMBL" id="JABTEG010000005">
    <property type="protein sequence ID" value="KAG4304944.1"/>
    <property type="molecule type" value="Genomic_DNA"/>
</dbReference>
<proteinExistence type="predicted"/>
<evidence type="ECO:0000313" key="1">
    <source>
        <dbReference type="EMBL" id="KAG4304944.1"/>
    </source>
</evidence>
<reference evidence="1 2" key="1">
    <citation type="journal article" date="2021" name="Commun. Biol.">
        <title>Genomic insights into the host specific adaptation of the Pneumocystis genus.</title>
        <authorList>
            <person name="Cisse O.H."/>
            <person name="Ma L."/>
            <person name="Dekker J.P."/>
            <person name="Khil P.P."/>
            <person name="Youn J.-H."/>
            <person name="Brenchley J.M."/>
            <person name="Blair R."/>
            <person name="Pahar B."/>
            <person name="Chabe M."/>
            <person name="Van Rompay K.K.A."/>
            <person name="Keesler R."/>
            <person name="Sukura A."/>
            <person name="Hirsch V."/>
            <person name="Kutty G."/>
            <person name="Liu Y."/>
            <person name="Peng L."/>
            <person name="Chen J."/>
            <person name="Song J."/>
            <person name="Weissenbacher-Lang C."/>
            <person name="Xu J."/>
            <person name="Upham N.S."/>
            <person name="Stajich J.E."/>
            <person name="Cuomo C.A."/>
            <person name="Cushion M.T."/>
            <person name="Kovacs J.A."/>
        </authorList>
    </citation>
    <scope>NUCLEOTIDE SEQUENCE [LARGE SCALE GENOMIC DNA]</scope>
    <source>
        <strain evidence="1 2">RABM</strain>
    </source>
</reference>
<accession>A0ACB7CB39</accession>
<dbReference type="Proteomes" id="UP000768646">
    <property type="component" value="Unassembled WGS sequence"/>
</dbReference>
<keyword evidence="2" id="KW-1185">Reference proteome</keyword>
<evidence type="ECO:0000313" key="2">
    <source>
        <dbReference type="Proteomes" id="UP000768646"/>
    </source>
</evidence>